<evidence type="ECO:0000313" key="7">
    <source>
        <dbReference type="EMBL" id="EDW83898.1"/>
    </source>
</evidence>
<feature type="domain" description="Peptidase S1" evidence="5">
    <location>
        <begin position="342"/>
        <end position="620"/>
    </location>
</feature>
<keyword evidence="4" id="KW-0732">Signal</keyword>
<dbReference type="InterPro" id="IPR002172">
    <property type="entry name" value="LDrepeatLR_classA_rpt"/>
</dbReference>
<dbReference type="CDD" id="cd00112">
    <property type="entry name" value="LDLa"/>
    <property type="match status" value="4"/>
</dbReference>
<evidence type="ECO:0000256" key="2">
    <source>
        <dbReference type="PROSITE-ProRule" id="PRU00124"/>
    </source>
</evidence>
<dbReference type="CDD" id="cd00033">
    <property type="entry name" value="CCP"/>
    <property type="match status" value="1"/>
</dbReference>
<keyword evidence="8" id="KW-1185">Reference proteome</keyword>
<accession>B4NJH4</accession>
<gene>
    <name evidence="7" type="primary">Dwil\GK13437</name>
    <name evidence="7" type="ORF">Dwil_GK13437</name>
</gene>
<feature type="disulfide bond" evidence="2">
    <location>
        <begin position="34"/>
        <end position="52"/>
    </location>
</feature>
<dbReference type="PRINTS" id="PR00261">
    <property type="entry name" value="LDLRECEPTOR"/>
</dbReference>
<dbReference type="Gene3D" id="4.10.400.10">
    <property type="entry name" value="Low-density Lipoprotein Receptor"/>
    <property type="match status" value="4"/>
</dbReference>
<dbReference type="Pfam" id="PF00084">
    <property type="entry name" value="Sushi"/>
    <property type="match status" value="1"/>
</dbReference>
<evidence type="ECO:0000256" key="3">
    <source>
        <dbReference type="PROSITE-ProRule" id="PRU00302"/>
    </source>
</evidence>
<dbReference type="SMART" id="SM00020">
    <property type="entry name" value="Tryp_SPc"/>
    <property type="match status" value="1"/>
</dbReference>
<dbReference type="PROSITE" id="PS50068">
    <property type="entry name" value="LDLRA_2"/>
    <property type="match status" value="4"/>
</dbReference>
<comment type="caution">
    <text evidence="3">Lacks conserved residue(s) required for the propagation of feature annotation.</text>
</comment>
<dbReference type="SUPFAM" id="SSF57535">
    <property type="entry name" value="Complement control module/SCR domain"/>
    <property type="match status" value="1"/>
</dbReference>
<dbReference type="OMA" id="NEIKCPS"/>
<feature type="disulfide bond" evidence="2">
    <location>
        <begin position="123"/>
        <end position="135"/>
    </location>
</feature>
<dbReference type="PANTHER" id="PTHR24252">
    <property type="entry name" value="ACROSIN-RELATED"/>
    <property type="match status" value="1"/>
</dbReference>
<evidence type="ECO:0000259" key="6">
    <source>
        <dbReference type="PROSITE" id="PS50923"/>
    </source>
</evidence>
<dbReference type="EMBL" id="CH964272">
    <property type="protein sequence ID" value="EDW83898.1"/>
    <property type="molecule type" value="Genomic_DNA"/>
</dbReference>
<dbReference type="Pfam" id="PF00057">
    <property type="entry name" value="Ldl_recept_a"/>
    <property type="match status" value="4"/>
</dbReference>
<dbReference type="InterPro" id="IPR018114">
    <property type="entry name" value="TRYPSIN_HIS"/>
</dbReference>
<reference evidence="7 8" key="1">
    <citation type="journal article" date="2007" name="Nature">
        <title>Evolution of genes and genomes on the Drosophila phylogeny.</title>
        <authorList>
            <consortium name="Drosophila 12 Genomes Consortium"/>
            <person name="Clark A.G."/>
            <person name="Eisen M.B."/>
            <person name="Smith D.R."/>
            <person name="Bergman C.M."/>
            <person name="Oliver B."/>
            <person name="Markow T.A."/>
            <person name="Kaufman T.C."/>
            <person name="Kellis M."/>
            <person name="Gelbart W."/>
            <person name="Iyer V.N."/>
            <person name="Pollard D.A."/>
            <person name="Sackton T.B."/>
            <person name="Larracuente A.M."/>
            <person name="Singh N.D."/>
            <person name="Abad J.P."/>
            <person name="Abt D.N."/>
            <person name="Adryan B."/>
            <person name="Aguade M."/>
            <person name="Akashi H."/>
            <person name="Anderson W.W."/>
            <person name="Aquadro C.F."/>
            <person name="Ardell D.H."/>
            <person name="Arguello R."/>
            <person name="Artieri C.G."/>
            <person name="Barbash D.A."/>
            <person name="Barker D."/>
            <person name="Barsanti P."/>
            <person name="Batterham P."/>
            <person name="Batzoglou S."/>
            <person name="Begun D."/>
            <person name="Bhutkar A."/>
            <person name="Blanco E."/>
            <person name="Bosak S.A."/>
            <person name="Bradley R.K."/>
            <person name="Brand A.D."/>
            <person name="Brent M.R."/>
            <person name="Brooks A.N."/>
            <person name="Brown R.H."/>
            <person name="Butlin R.K."/>
            <person name="Caggese C."/>
            <person name="Calvi B.R."/>
            <person name="Bernardo de Carvalho A."/>
            <person name="Caspi A."/>
            <person name="Castrezana S."/>
            <person name="Celniker S.E."/>
            <person name="Chang J.L."/>
            <person name="Chapple C."/>
            <person name="Chatterji S."/>
            <person name="Chinwalla A."/>
            <person name="Civetta A."/>
            <person name="Clifton S.W."/>
            <person name="Comeron J.M."/>
            <person name="Costello J.C."/>
            <person name="Coyne J.A."/>
            <person name="Daub J."/>
            <person name="David R.G."/>
            <person name="Delcher A.L."/>
            <person name="Delehaunty K."/>
            <person name="Do C.B."/>
            <person name="Ebling H."/>
            <person name="Edwards K."/>
            <person name="Eickbush T."/>
            <person name="Evans J.D."/>
            <person name="Filipski A."/>
            <person name="Findeiss S."/>
            <person name="Freyhult E."/>
            <person name="Fulton L."/>
            <person name="Fulton R."/>
            <person name="Garcia A.C."/>
            <person name="Gardiner A."/>
            <person name="Garfield D.A."/>
            <person name="Garvin B.E."/>
            <person name="Gibson G."/>
            <person name="Gilbert D."/>
            <person name="Gnerre S."/>
            <person name="Godfrey J."/>
            <person name="Good R."/>
            <person name="Gotea V."/>
            <person name="Gravely B."/>
            <person name="Greenberg A.J."/>
            <person name="Griffiths-Jones S."/>
            <person name="Gross S."/>
            <person name="Guigo R."/>
            <person name="Gustafson E.A."/>
            <person name="Haerty W."/>
            <person name="Hahn M.W."/>
            <person name="Halligan D.L."/>
            <person name="Halpern A.L."/>
            <person name="Halter G.M."/>
            <person name="Han M.V."/>
            <person name="Heger A."/>
            <person name="Hillier L."/>
            <person name="Hinrichs A.S."/>
            <person name="Holmes I."/>
            <person name="Hoskins R.A."/>
            <person name="Hubisz M.J."/>
            <person name="Hultmark D."/>
            <person name="Huntley M.A."/>
            <person name="Jaffe D.B."/>
            <person name="Jagadeeshan S."/>
            <person name="Jeck W.R."/>
            <person name="Johnson J."/>
            <person name="Jones C.D."/>
            <person name="Jordan W.C."/>
            <person name="Karpen G.H."/>
            <person name="Kataoka E."/>
            <person name="Keightley P.D."/>
            <person name="Kheradpour P."/>
            <person name="Kirkness E.F."/>
            <person name="Koerich L.B."/>
            <person name="Kristiansen K."/>
            <person name="Kudrna D."/>
            <person name="Kulathinal R.J."/>
            <person name="Kumar S."/>
            <person name="Kwok R."/>
            <person name="Lander E."/>
            <person name="Langley C.H."/>
            <person name="Lapoint R."/>
            <person name="Lazzaro B.P."/>
            <person name="Lee S.J."/>
            <person name="Levesque L."/>
            <person name="Li R."/>
            <person name="Lin C.F."/>
            <person name="Lin M.F."/>
            <person name="Lindblad-Toh K."/>
            <person name="Llopart A."/>
            <person name="Long M."/>
            <person name="Low L."/>
            <person name="Lozovsky E."/>
            <person name="Lu J."/>
            <person name="Luo M."/>
            <person name="Machado C.A."/>
            <person name="Makalowski W."/>
            <person name="Marzo M."/>
            <person name="Matsuda M."/>
            <person name="Matzkin L."/>
            <person name="McAllister B."/>
            <person name="McBride C.S."/>
            <person name="McKernan B."/>
            <person name="McKernan K."/>
            <person name="Mendez-Lago M."/>
            <person name="Minx P."/>
            <person name="Mollenhauer M.U."/>
            <person name="Montooth K."/>
            <person name="Mount S.M."/>
            <person name="Mu X."/>
            <person name="Myers E."/>
            <person name="Negre B."/>
            <person name="Newfeld S."/>
            <person name="Nielsen R."/>
            <person name="Noor M.A."/>
            <person name="O'Grady P."/>
            <person name="Pachter L."/>
            <person name="Papaceit M."/>
            <person name="Parisi M.J."/>
            <person name="Parisi M."/>
            <person name="Parts L."/>
            <person name="Pedersen J.S."/>
            <person name="Pesole G."/>
            <person name="Phillippy A.M."/>
            <person name="Ponting C.P."/>
            <person name="Pop M."/>
            <person name="Porcelli D."/>
            <person name="Powell J.R."/>
            <person name="Prohaska S."/>
            <person name="Pruitt K."/>
            <person name="Puig M."/>
            <person name="Quesneville H."/>
            <person name="Ram K.R."/>
            <person name="Rand D."/>
            <person name="Rasmussen M.D."/>
            <person name="Reed L.K."/>
            <person name="Reenan R."/>
            <person name="Reily A."/>
            <person name="Remington K.A."/>
            <person name="Rieger T.T."/>
            <person name="Ritchie M.G."/>
            <person name="Robin C."/>
            <person name="Rogers Y.H."/>
            <person name="Rohde C."/>
            <person name="Rozas J."/>
            <person name="Rubenfield M.J."/>
            <person name="Ruiz A."/>
            <person name="Russo S."/>
            <person name="Salzberg S.L."/>
            <person name="Sanchez-Gracia A."/>
            <person name="Saranga D.J."/>
            <person name="Sato H."/>
            <person name="Schaeffer S.W."/>
            <person name="Schatz M.C."/>
            <person name="Schlenke T."/>
            <person name="Schwartz R."/>
            <person name="Segarra C."/>
            <person name="Singh R.S."/>
            <person name="Sirot L."/>
            <person name="Sirota M."/>
            <person name="Sisneros N.B."/>
            <person name="Smith C.D."/>
            <person name="Smith T.F."/>
            <person name="Spieth J."/>
            <person name="Stage D.E."/>
            <person name="Stark A."/>
            <person name="Stephan W."/>
            <person name="Strausberg R.L."/>
            <person name="Strempel S."/>
            <person name="Sturgill D."/>
            <person name="Sutton G."/>
            <person name="Sutton G.G."/>
            <person name="Tao W."/>
            <person name="Teichmann S."/>
            <person name="Tobari Y.N."/>
            <person name="Tomimura Y."/>
            <person name="Tsolas J.M."/>
            <person name="Valente V.L."/>
            <person name="Venter E."/>
            <person name="Venter J.C."/>
            <person name="Vicario S."/>
            <person name="Vieira F.G."/>
            <person name="Vilella A.J."/>
            <person name="Villasante A."/>
            <person name="Walenz B."/>
            <person name="Wang J."/>
            <person name="Wasserman M."/>
            <person name="Watts T."/>
            <person name="Wilson D."/>
            <person name="Wilson R.K."/>
            <person name="Wing R.A."/>
            <person name="Wolfner M.F."/>
            <person name="Wong A."/>
            <person name="Wong G.K."/>
            <person name="Wu C.I."/>
            <person name="Wu G."/>
            <person name="Yamamoto D."/>
            <person name="Yang H.P."/>
            <person name="Yang S.P."/>
            <person name="Yorke J.A."/>
            <person name="Yoshida K."/>
            <person name="Zdobnov E."/>
            <person name="Zhang P."/>
            <person name="Zhang Y."/>
            <person name="Zimin A.V."/>
            <person name="Baldwin J."/>
            <person name="Abdouelleil A."/>
            <person name="Abdulkadir J."/>
            <person name="Abebe A."/>
            <person name="Abera B."/>
            <person name="Abreu J."/>
            <person name="Acer S.C."/>
            <person name="Aftuck L."/>
            <person name="Alexander A."/>
            <person name="An P."/>
            <person name="Anderson E."/>
            <person name="Anderson S."/>
            <person name="Arachi H."/>
            <person name="Azer M."/>
            <person name="Bachantsang P."/>
            <person name="Barry A."/>
            <person name="Bayul T."/>
            <person name="Berlin A."/>
            <person name="Bessette D."/>
            <person name="Bloom T."/>
            <person name="Blye J."/>
            <person name="Boguslavskiy L."/>
            <person name="Bonnet C."/>
            <person name="Boukhgalter B."/>
            <person name="Bourzgui I."/>
            <person name="Brown A."/>
            <person name="Cahill P."/>
            <person name="Channer S."/>
            <person name="Cheshatsang Y."/>
            <person name="Chuda L."/>
            <person name="Citroen M."/>
            <person name="Collymore A."/>
            <person name="Cooke P."/>
            <person name="Costello M."/>
            <person name="D'Aco K."/>
            <person name="Daza R."/>
            <person name="De Haan G."/>
            <person name="DeGray S."/>
            <person name="DeMaso C."/>
            <person name="Dhargay N."/>
            <person name="Dooley K."/>
            <person name="Dooley E."/>
            <person name="Doricent M."/>
            <person name="Dorje P."/>
            <person name="Dorjee K."/>
            <person name="Dupes A."/>
            <person name="Elong R."/>
            <person name="Falk J."/>
            <person name="Farina A."/>
            <person name="Faro S."/>
            <person name="Ferguson D."/>
            <person name="Fisher S."/>
            <person name="Foley C.D."/>
            <person name="Franke A."/>
            <person name="Friedrich D."/>
            <person name="Gadbois L."/>
            <person name="Gearin G."/>
            <person name="Gearin C.R."/>
            <person name="Giannoukos G."/>
            <person name="Goode T."/>
            <person name="Graham J."/>
            <person name="Grandbois E."/>
            <person name="Grewal S."/>
            <person name="Gyaltsen K."/>
            <person name="Hafez N."/>
            <person name="Hagos B."/>
            <person name="Hall J."/>
            <person name="Henson C."/>
            <person name="Hollinger A."/>
            <person name="Honan T."/>
            <person name="Huard M.D."/>
            <person name="Hughes L."/>
            <person name="Hurhula B."/>
            <person name="Husby M.E."/>
            <person name="Kamat A."/>
            <person name="Kanga B."/>
            <person name="Kashin S."/>
            <person name="Khazanovich D."/>
            <person name="Kisner P."/>
            <person name="Lance K."/>
            <person name="Lara M."/>
            <person name="Lee W."/>
            <person name="Lennon N."/>
            <person name="Letendre F."/>
            <person name="LeVine R."/>
            <person name="Lipovsky A."/>
            <person name="Liu X."/>
            <person name="Liu J."/>
            <person name="Liu S."/>
            <person name="Lokyitsang T."/>
            <person name="Lokyitsang Y."/>
            <person name="Lubonja R."/>
            <person name="Lui A."/>
            <person name="MacDonald P."/>
            <person name="Magnisalis V."/>
            <person name="Maru K."/>
            <person name="Matthews C."/>
            <person name="McCusker W."/>
            <person name="McDonough S."/>
            <person name="Mehta T."/>
            <person name="Meldrim J."/>
            <person name="Meneus L."/>
            <person name="Mihai O."/>
            <person name="Mihalev A."/>
            <person name="Mihova T."/>
            <person name="Mittelman R."/>
            <person name="Mlenga V."/>
            <person name="Montmayeur A."/>
            <person name="Mulrain L."/>
            <person name="Navidi A."/>
            <person name="Naylor J."/>
            <person name="Negash T."/>
            <person name="Nguyen T."/>
            <person name="Nguyen N."/>
            <person name="Nicol R."/>
            <person name="Norbu C."/>
            <person name="Norbu N."/>
            <person name="Novod N."/>
            <person name="O'Neill B."/>
            <person name="Osman S."/>
            <person name="Markiewicz E."/>
            <person name="Oyono O.L."/>
            <person name="Patti C."/>
            <person name="Phunkhang P."/>
            <person name="Pierre F."/>
            <person name="Priest M."/>
            <person name="Raghuraman S."/>
            <person name="Rege F."/>
            <person name="Reyes R."/>
            <person name="Rise C."/>
            <person name="Rogov P."/>
            <person name="Ross K."/>
            <person name="Ryan E."/>
            <person name="Settipalli S."/>
            <person name="Shea T."/>
            <person name="Sherpa N."/>
            <person name="Shi L."/>
            <person name="Shih D."/>
            <person name="Sparrow T."/>
            <person name="Spaulding J."/>
            <person name="Stalker J."/>
            <person name="Stange-Thomann N."/>
            <person name="Stavropoulos S."/>
            <person name="Stone C."/>
            <person name="Strader C."/>
            <person name="Tesfaye S."/>
            <person name="Thomson T."/>
            <person name="Thoulutsang Y."/>
            <person name="Thoulutsang D."/>
            <person name="Topham K."/>
            <person name="Topping I."/>
            <person name="Tsamla T."/>
            <person name="Vassiliev H."/>
            <person name="Vo A."/>
            <person name="Wangchuk T."/>
            <person name="Wangdi T."/>
            <person name="Weiand M."/>
            <person name="Wilkinson J."/>
            <person name="Wilson A."/>
            <person name="Yadav S."/>
            <person name="Young G."/>
            <person name="Yu Q."/>
            <person name="Zembek L."/>
            <person name="Zhong D."/>
            <person name="Zimmer A."/>
            <person name="Zwirko Z."/>
            <person name="Jaffe D.B."/>
            <person name="Alvarez P."/>
            <person name="Brockman W."/>
            <person name="Butler J."/>
            <person name="Chin C."/>
            <person name="Gnerre S."/>
            <person name="Grabherr M."/>
            <person name="Kleber M."/>
            <person name="Mauceli E."/>
            <person name="MacCallum I."/>
        </authorList>
    </citation>
    <scope>NUCLEOTIDE SEQUENCE [LARGE SCALE GENOMIC DNA]</scope>
    <source>
        <strain evidence="8">Tucson 14030-0811.24</strain>
    </source>
</reference>
<keyword evidence="3" id="KW-0768">Sushi</keyword>
<dbReference type="InterPro" id="IPR043504">
    <property type="entry name" value="Peptidase_S1_PA_chymotrypsin"/>
</dbReference>
<dbReference type="GO" id="GO:0004252">
    <property type="term" value="F:serine-type endopeptidase activity"/>
    <property type="evidence" value="ECO:0007669"/>
    <property type="project" value="InterPro"/>
</dbReference>
<dbReference type="PROSITE" id="PS50923">
    <property type="entry name" value="SUSHI"/>
    <property type="match status" value="2"/>
</dbReference>
<keyword evidence="1 2" id="KW-1015">Disulfide bond</keyword>
<dbReference type="SUPFAM" id="SSF57424">
    <property type="entry name" value="LDL receptor-like module"/>
    <property type="match status" value="4"/>
</dbReference>
<dbReference type="AlphaFoldDB" id="B4NJH4"/>
<feature type="domain" description="Sushi" evidence="6">
    <location>
        <begin position="298"/>
        <end position="356"/>
    </location>
</feature>
<proteinExistence type="predicted"/>
<dbReference type="HOGENOM" id="CLU_027452_1_0_1"/>
<feature type="disulfide bond" evidence="2">
    <location>
        <begin position="70"/>
        <end position="82"/>
    </location>
</feature>
<feature type="disulfide bond" evidence="2">
    <location>
        <begin position="27"/>
        <end position="39"/>
    </location>
</feature>
<dbReference type="InterPro" id="IPR009003">
    <property type="entry name" value="Peptidase_S1_PA"/>
</dbReference>
<feature type="disulfide bond" evidence="2">
    <location>
        <begin position="174"/>
        <end position="192"/>
    </location>
</feature>
<dbReference type="EC" id="3.4.21.-" evidence="7"/>
<dbReference type="InterPro" id="IPR035976">
    <property type="entry name" value="Sushi/SCR/CCP_sf"/>
</dbReference>
<keyword evidence="7" id="KW-0378">Hydrolase</keyword>
<dbReference type="PhylomeDB" id="B4NJH4"/>
<dbReference type="FunFam" id="2.40.10.10:FF:000068">
    <property type="entry name" value="transmembrane protease serine 2"/>
    <property type="match status" value="1"/>
</dbReference>
<dbReference type="Pfam" id="PF00089">
    <property type="entry name" value="Trypsin"/>
    <property type="match status" value="1"/>
</dbReference>
<dbReference type="SMART" id="SM00192">
    <property type="entry name" value="LDLa"/>
    <property type="match status" value="4"/>
</dbReference>
<dbReference type="OrthoDB" id="2019384at2759"/>
<dbReference type="PROSITE" id="PS01209">
    <property type="entry name" value="LDLRA_1"/>
    <property type="match status" value="2"/>
</dbReference>
<evidence type="ECO:0000259" key="5">
    <source>
        <dbReference type="PROSITE" id="PS50240"/>
    </source>
</evidence>
<dbReference type="GO" id="GO:0006508">
    <property type="term" value="P:proteolysis"/>
    <property type="evidence" value="ECO:0007669"/>
    <property type="project" value="InterPro"/>
</dbReference>
<dbReference type="SMART" id="SM00032">
    <property type="entry name" value="CCP"/>
    <property type="match status" value="1"/>
</dbReference>
<feature type="disulfide bond" evidence="2">
    <location>
        <begin position="167"/>
        <end position="179"/>
    </location>
</feature>
<dbReference type="PROSITE" id="PS50240">
    <property type="entry name" value="TRYPSIN_DOM"/>
    <property type="match status" value="1"/>
</dbReference>
<feature type="domain" description="Sushi" evidence="6">
    <location>
        <begin position="221"/>
        <end position="283"/>
    </location>
</feature>
<dbReference type="Gene3D" id="2.10.70.10">
    <property type="entry name" value="Complement Module, domain 1"/>
    <property type="match status" value="1"/>
</dbReference>
<dbReference type="FunCoup" id="B4NJH4">
    <property type="interactions" value="86"/>
</dbReference>
<dbReference type="InterPro" id="IPR036055">
    <property type="entry name" value="LDL_receptor-like_sf"/>
</dbReference>
<dbReference type="Proteomes" id="UP000007798">
    <property type="component" value="Unassembled WGS sequence"/>
</dbReference>
<dbReference type="InterPro" id="IPR001254">
    <property type="entry name" value="Trypsin_dom"/>
</dbReference>
<evidence type="ECO:0000313" key="8">
    <source>
        <dbReference type="Proteomes" id="UP000007798"/>
    </source>
</evidence>
<feature type="disulfide bond" evidence="2">
    <location>
        <begin position="77"/>
        <end position="95"/>
    </location>
</feature>
<evidence type="ECO:0000256" key="4">
    <source>
        <dbReference type="SAM" id="SignalP"/>
    </source>
</evidence>
<dbReference type="InterPro" id="IPR000436">
    <property type="entry name" value="Sushi_SCR_CCP_dom"/>
</dbReference>
<feature type="chain" id="PRO_5002819893" evidence="4">
    <location>
        <begin position="26"/>
        <end position="627"/>
    </location>
</feature>
<dbReference type="SUPFAM" id="SSF50494">
    <property type="entry name" value="Trypsin-like serine proteases"/>
    <property type="match status" value="1"/>
</dbReference>
<dbReference type="STRING" id="7260.B4NJH4"/>
<dbReference type="KEGG" id="dwi:6651138"/>
<dbReference type="InParanoid" id="B4NJH4"/>
<feature type="signal peptide" evidence="4">
    <location>
        <begin position="1"/>
        <end position="25"/>
    </location>
</feature>
<dbReference type="MEROPS" id="S01.508"/>
<sequence>MSSGGLLLIVFLGYFLCLRLTPTNAACSTLQFECDNGSCISKFDICDGVKNCPDGSDETAMTCVNQRQHCSKPYFQCSYGACVIGTAGCNAQVECADGSDETLLRCGTEDDIREFNRRLQGNCQSNEIKCPSGICIDKNKSLCDGKDDCGDGTGFDESVGLCGHTDCPGYSFKCGTGGCISGSLSCDGKTDCFDGSDEAPLLCNTTRSMTSAPPVVTIEQVGCPLALGDERPILKDHIGRLLTPPINKVTVHFSCESGFTLEGQESSHCANRKWSVAPPKCVRYCDSRGKFDGYSTKATCTKDGQLVDCNKRYHPPGTEVKFVCATGFRSLLKTTLPDMKCMWGGYWNRDRERCEQECGEIATPTKSFSAFGYSVNNTVVPWHVGIYAWHNEKDYNFICGGSLLTPDLVITAAHCVFDEATRRIYSFSTFRVIAAKFYRNYKNVTDEERRVDVQNIIVAPDYQGSTDNFYNDLALMILEKPLELSNVIRPICLKFSHNAEKESINNDVQGKFAGWSIADKHELQFVPALSKMNSVCRDNIKDIRSDKFCIFTQGKSLACQGDSGGGFTAERQYTENAQVTHRHFLYGVISNAPNADQCAHSLTVLTNIQHFEYMINREYQLSVEGRS</sequence>
<dbReference type="PANTHER" id="PTHR24252:SF7">
    <property type="entry name" value="HYALIN"/>
    <property type="match status" value="1"/>
</dbReference>
<dbReference type="SMR" id="B4NJH4"/>
<dbReference type="eggNOG" id="KOG3627">
    <property type="taxonomic scope" value="Eukaryota"/>
</dbReference>
<evidence type="ECO:0000256" key="1">
    <source>
        <dbReference type="ARBA" id="ARBA00023157"/>
    </source>
</evidence>
<name>B4NJH4_DROWI</name>
<dbReference type="InterPro" id="IPR023415">
    <property type="entry name" value="LDLR_class-A_CS"/>
</dbReference>
<dbReference type="Gene3D" id="2.40.10.10">
    <property type="entry name" value="Trypsin-like serine proteases"/>
    <property type="match status" value="1"/>
</dbReference>
<protein>
    <submittedName>
        <fullName evidence="7">Uncharacterized protein</fullName>
        <ecNumber evidence="7">3.4.21.-</ecNumber>
    </submittedName>
</protein>
<organism evidence="7 8">
    <name type="scientific">Drosophila willistoni</name>
    <name type="common">Fruit fly</name>
    <dbReference type="NCBI Taxonomy" id="7260"/>
    <lineage>
        <taxon>Eukaryota</taxon>
        <taxon>Metazoa</taxon>
        <taxon>Ecdysozoa</taxon>
        <taxon>Arthropoda</taxon>
        <taxon>Hexapoda</taxon>
        <taxon>Insecta</taxon>
        <taxon>Pterygota</taxon>
        <taxon>Neoptera</taxon>
        <taxon>Endopterygota</taxon>
        <taxon>Diptera</taxon>
        <taxon>Brachycera</taxon>
        <taxon>Muscomorpha</taxon>
        <taxon>Ephydroidea</taxon>
        <taxon>Drosophilidae</taxon>
        <taxon>Drosophila</taxon>
        <taxon>Sophophora</taxon>
    </lineage>
</organism>
<dbReference type="PROSITE" id="PS00134">
    <property type="entry name" value="TRYPSIN_HIS"/>
    <property type="match status" value="1"/>
</dbReference>